<comment type="caution">
    <text evidence="2">The sequence shown here is derived from an EMBL/GenBank/DDBJ whole genome shotgun (WGS) entry which is preliminary data.</text>
</comment>
<dbReference type="EMBL" id="WWCP01000013">
    <property type="protein sequence ID" value="MYM82809.1"/>
    <property type="molecule type" value="Genomic_DNA"/>
</dbReference>
<reference evidence="2 3" key="1">
    <citation type="submission" date="2019-12" db="EMBL/GenBank/DDBJ databases">
        <title>Novel species isolated from a subtropical stream in China.</title>
        <authorList>
            <person name="Lu H."/>
        </authorList>
    </citation>
    <scope>NUCLEOTIDE SEQUENCE [LARGE SCALE GENOMIC DNA]</scope>
    <source>
        <strain evidence="2 3">FT50W</strain>
    </source>
</reference>
<feature type="domain" description="DUF4142" evidence="1">
    <location>
        <begin position="5"/>
        <end position="70"/>
    </location>
</feature>
<organism evidence="2 3">
    <name type="scientific">Duganella lactea</name>
    <dbReference type="NCBI Taxonomy" id="2692173"/>
    <lineage>
        <taxon>Bacteria</taxon>
        <taxon>Pseudomonadati</taxon>
        <taxon>Pseudomonadota</taxon>
        <taxon>Betaproteobacteria</taxon>
        <taxon>Burkholderiales</taxon>
        <taxon>Oxalobacteraceae</taxon>
        <taxon>Telluria group</taxon>
        <taxon>Duganella</taxon>
    </lineage>
</organism>
<evidence type="ECO:0000259" key="1">
    <source>
        <dbReference type="Pfam" id="PF13628"/>
    </source>
</evidence>
<dbReference type="Pfam" id="PF13628">
    <property type="entry name" value="DUF4142"/>
    <property type="match status" value="1"/>
</dbReference>
<dbReference type="AlphaFoldDB" id="A0A6L8MJS4"/>
<sequence length="78" mass="8104">MAKGDQQILADLAEANIAEVATVQIALQKAQSAAVKQFAQQMVDDHTEGLQAVQKVAQAKNVTLPSAPTPGTSRPPPA</sequence>
<dbReference type="PANTHER" id="PTHR38593:SF1">
    <property type="entry name" value="BLR2558 PROTEIN"/>
    <property type="match status" value="1"/>
</dbReference>
<accession>A0A6L8MJS4</accession>
<dbReference type="Proteomes" id="UP000474565">
    <property type="component" value="Unassembled WGS sequence"/>
</dbReference>
<dbReference type="Gene3D" id="1.20.1260.10">
    <property type="match status" value="1"/>
</dbReference>
<proteinExistence type="predicted"/>
<dbReference type="PANTHER" id="PTHR38593">
    <property type="entry name" value="BLR2558 PROTEIN"/>
    <property type="match status" value="1"/>
</dbReference>
<evidence type="ECO:0000313" key="3">
    <source>
        <dbReference type="Proteomes" id="UP000474565"/>
    </source>
</evidence>
<dbReference type="InterPro" id="IPR012347">
    <property type="entry name" value="Ferritin-like"/>
</dbReference>
<dbReference type="InterPro" id="IPR025419">
    <property type="entry name" value="DUF4142"/>
</dbReference>
<evidence type="ECO:0000313" key="2">
    <source>
        <dbReference type="EMBL" id="MYM82809.1"/>
    </source>
</evidence>
<protein>
    <submittedName>
        <fullName evidence="2">DUF4142 domain-containing protein</fullName>
    </submittedName>
</protein>
<dbReference type="RefSeq" id="WP_161019773.1">
    <property type="nucleotide sequence ID" value="NZ_WWCP01000013.1"/>
</dbReference>
<gene>
    <name evidence="2" type="ORF">GTP44_12685</name>
</gene>
<name>A0A6L8MJS4_9BURK</name>